<keyword evidence="1" id="KW-1133">Transmembrane helix</keyword>
<dbReference type="EMBL" id="LN902841">
    <property type="protein sequence ID" value="CDS40851.1"/>
    <property type="molecule type" value="Genomic_DNA"/>
</dbReference>
<evidence type="ECO:0000313" key="2">
    <source>
        <dbReference type="EMBL" id="CDS40851.1"/>
    </source>
</evidence>
<keyword evidence="1" id="KW-0472">Membrane</keyword>
<dbReference type="Proteomes" id="UP000017246">
    <property type="component" value="Unassembled WGS sequence"/>
</dbReference>
<protein>
    <submittedName>
        <fullName evidence="2">Uncharacterized protein</fullName>
    </submittedName>
</protein>
<gene>
    <name evidence="2" type="ORF">EmuJ_000845200</name>
</gene>
<evidence type="ECO:0000256" key="1">
    <source>
        <dbReference type="SAM" id="Phobius"/>
    </source>
</evidence>
<accession>A0A068YET0</accession>
<organism evidence="2 3">
    <name type="scientific">Echinococcus multilocularis</name>
    <name type="common">Fox tapeworm</name>
    <dbReference type="NCBI Taxonomy" id="6211"/>
    <lineage>
        <taxon>Eukaryota</taxon>
        <taxon>Metazoa</taxon>
        <taxon>Spiralia</taxon>
        <taxon>Lophotrochozoa</taxon>
        <taxon>Platyhelminthes</taxon>
        <taxon>Cestoda</taxon>
        <taxon>Eucestoda</taxon>
        <taxon>Cyclophyllidea</taxon>
        <taxon>Taeniidae</taxon>
        <taxon>Echinococcus</taxon>
    </lineage>
</organism>
<proteinExistence type="predicted"/>
<keyword evidence="1" id="KW-0812">Transmembrane</keyword>
<keyword evidence="3" id="KW-1185">Reference proteome</keyword>
<feature type="transmembrane region" description="Helical" evidence="1">
    <location>
        <begin position="20"/>
        <end position="37"/>
    </location>
</feature>
<reference evidence="2" key="2">
    <citation type="submission" date="2015-11" db="EMBL/GenBank/DDBJ databases">
        <authorList>
            <person name="Zhang Y."/>
            <person name="Guo Z."/>
        </authorList>
    </citation>
    <scope>NUCLEOTIDE SEQUENCE</scope>
</reference>
<reference evidence="2" key="1">
    <citation type="journal article" date="2013" name="Nature">
        <title>The genomes of four tapeworm species reveal adaptations to parasitism.</title>
        <authorList>
            <person name="Tsai I.J."/>
            <person name="Zarowiecki M."/>
            <person name="Holroyd N."/>
            <person name="Garciarrubio A."/>
            <person name="Sanchez-Flores A."/>
            <person name="Brooks K.L."/>
            <person name="Tracey A."/>
            <person name="Bobes R.J."/>
            <person name="Fragoso G."/>
            <person name="Sciutto E."/>
            <person name="Aslett M."/>
            <person name="Beasley H."/>
            <person name="Bennett H.M."/>
            <person name="Cai J."/>
            <person name="Camicia F."/>
            <person name="Clark R."/>
            <person name="Cucher M."/>
            <person name="De Silva N."/>
            <person name="Day T.A."/>
            <person name="Deplazes P."/>
            <person name="Estrada K."/>
            <person name="Fernandez C."/>
            <person name="Holland P.W."/>
            <person name="Hou J."/>
            <person name="Hu S."/>
            <person name="Huckvale T."/>
            <person name="Hung S.S."/>
            <person name="Kamenetzky L."/>
            <person name="Keane J.A."/>
            <person name="Kiss F."/>
            <person name="Koziol U."/>
            <person name="Lambert O."/>
            <person name="Liu K."/>
            <person name="Luo X."/>
            <person name="Luo Y."/>
            <person name="Macchiaroli N."/>
            <person name="Nichol S."/>
            <person name="Paps J."/>
            <person name="Parkinson J."/>
            <person name="Pouchkina-Stantcheva N."/>
            <person name="Riddiford N."/>
            <person name="Rosenzvit M."/>
            <person name="Salinas G."/>
            <person name="Wasmuth J.D."/>
            <person name="Zamanian M."/>
            <person name="Zheng Y."/>
            <person name="Cai X."/>
            <person name="Soberon X."/>
            <person name="Olson P.D."/>
            <person name="Laclette J.P."/>
            <person name="Brehm K."/>
            <person name="Berriman M."/>
            <person name="Garciarrubio A."/>
            <person name="Bobes R.J."/>
            <person name="Fragoso G."/>
            <person name="Sanchez-Flores A."/>
            <person name="Estrada K."/>
            <person name="Cevallos M.A."/>
            <person name="Morett E."/>
            <person name="Gonzalez V."/>
            <person name="Portillo T."/>
            <person name="Ochoa-Leyva A."/>
            <person name="Jose M.V."/>
            <person name="Sciutto E."/>
            <person name="Landa A."/>
            <person name="Jimenez L."/>
            <person name="Valdes V."/>
            <person name="Carrero J.C."/>
            <person name="Larralde C."/>
            <person name="Morales-Montor J."/>
            <person name="Limon-Lason J."/>
            <person name="Soberon X."/>
            <person name="Laclette J.P."/>
        </authorList>
    </citation>
    <scope>NUCLEOTIDE SEQUENCE [LARGE SCALE GENOMIC DNA]</scope>
</reference>
<sequence length="47" mass="5406">MVSGLLAWPKGPDHPESGEVFVIGVLFRISIMTYFLLRRRIIYGTRL</sequence>
<dbReference type="AlphaFoldDB" id="A0A068YET0"/>
<name>A0A068YET0_ECHMU</name>
<evidence type="ECO:0000313" key="3">
    <source>
        <dbReference type="Proteomes" id="UP000017246"/>
    </source>
</evidence>